<keyword evidence="2" id="KW-1185">Reference proteome</keyword>
<organism evidence="1 2">
    <name type="scientific">Kingdonia uniflora</name>
    <dbReference type="NCBI Taxonomy" id="39325"/>
    <lineage>
        <taxon>Eukaryota</taxon>
        <taxon>Viridiplantae</taxon>
        <taxon>Streptophyta</taxon>
        <taxon>Embryophyta</taxon>
        <taxon>Tracheophyta</taxon>
        <taxon>Spermatophyta</taxon>
        <taxon>Magnoliopsida</taxon>
        <taxon>Ranunculales</taxon>
        <taxon>Circaeasteraceae</taxon>
        <taxon>Kingdonia</taxon>
    </lineage>
</organism>
<feature type="non-terminal residue" evidence="1">
    <location>
        <position position="1"/>
    </location>
</feature>
<name>A0A7J7LRY1_9MAGN</name>
<dbReference type="Proteomes" id="UP000541444">
    <property type="component" value="Unassembled WGS sequence"/>
</dbReference>
<evidence type="ECO:0000313" key="1">
    <source>
        <dbReference type="EMBL" id="KAF6145339.1"/>
    </source>
</evidence>
<dbReference type="AlphaFoldDB" id="A0A7J7LRY1"/>
<accession>A0A7J7LRY1</accession>
<gene>
    <name evidence="1" type="ORF">GIB67_016800</name>
</gene>
<evidence type="ECO:0000313" key="2">
    <source>
        <dbReference type="Proteomes" id="UP000541444"/>
    </source>
</evidence>
<protein>
    <submittedName>
        <fullName evidence="1">Uncharacterized protein</fullName>
    </submittedName>
</protein>
<comment type="caution">
    <text evidence="1">The sequence shown here is derived from an EMBL/GenBank/DDBJ whole genome shotgun (WGS) entry which is preliminary data.</text>
</comment>
<reference evidence="1 2" key="1">
    <citation type="journal article" date="2020" name="IScience">
        <title>Genome Sequencing of the Endangered Kingdonia uniflora (Circaeasteraceae, Ranunculales) Reveals Potential Mechanisms of Evolutionary Specialization.</title>
        <authorList>
            <person name="Sun Y."/>
            <person name="Deng T."/>
            <person name="Zhang A."/>
            <person name="Moore M.J."/>
            <person name="Landis J.B."/>
            <person name="Lin N."/>
            <person name="Zhang H."/>
            <person name="Zhang X."/>
            <person name="Huang J."/>
            <person name="Zhang X."/>
            <person name="Sun H."/>
            <person name="Wang H."/>
        </authorList>
    </citation>
    <scope>NUCLEOTIDE SEQUENCE [LARGE SCALE GENOMIC DNA]</scope>
    <source>
        <strain evidence="1">TB1705</strain>
        <tissue evidence="1">Leaf</tissue>
    </source>
</reference>
<dbReference type="EMBL" id="JACGCM010002073">
    <property type="protein sequence ID" value="KAF6145339.1"/>
    <property type="molecule type" value="Genomic_DNA"/>
</dbReference>
<proteinExistence type="predicted"/>
<sequence>MEEGYFMNFLFKEPFNVVDGAINGVDGENSEEVVEVTSENLNPKLLIDSTNDNTVNGVNVEKDKVVVEIVKEENANVLSEKGTLPSLEPNYDKMSEAVAKDVEEDFQFRCQLQYWSPPERYLCDKIGCALLSTDVTEEVLRDMEGLEVECRGLLVLRMQRVNDFEKRHVKRYDRLLERSANSLCSSLGSLPRFGKEEISVLIERAKRAKERDTEAVRKE</sequence>